<dbReference type="PANTHER" id="PTHR33525">
    <property type="match status" value="1"/>
</dbReference>
<gene>
    <name evidence="2" type="ORF">PPG34_13875</name>
</gene>
<dbReference type="RefSeq" id="WP_313834009.1">
    <property type="nucleotide sequence ID" value="NZ_JAQOUE010000001.1"/>
</dbReference>
<name>A0ABU3KAR6_9BACT</name>
<dbReference type="InterPro" id="IPR013976">
    <property type="entry name" value="HDOD"/>
</dbReference>
<dbReference type="Gene3D" id="1.10.3210.10">
    <property type="entry name" value="Hypothetical protein af1432"/>
    <property type="match status" value="1"/>
</dbReference>
<accession>A0ABU3KAR6</accession>
<dbReference type="Pfam" id="PF08668">
    <property type="entry name" value="HDOD"/>
    <property type="match status" value="1"/>
</dbReference>
<dbReference type="Proteomes" id="UP001250932">
    <property type="component" value="Unassembled WGS sequence"/>
</dbReference>
<organism evidence="2 3">
    <name type="scientific">Candidatus Nitronereus thalassa</name>
    <dbReference type="NCBI Taxonomy" id="3020898"/>
    <lineage>
        <taxon>Bacteria</taxon>
        <taxon>Pseudomonadati</taxon>
        <taxon>Nitrospirota</taxon>
        <taxon>Nitrospiria</taxon>
        <taxon>Nitrospirales</taxon>
        <taxon>Nitrospiraceae</taxon>
        <taxon>Candidatus Nitronereus</taxon>
    </lineage>
</organism>
<dbReference type="SUPFAM" id="SSF109604">
    <property type="entry name" value="HD-domain/PDEase-like"/>
    <property type="match status" value="1"/>
</dbReference>
<reference evidence="2 3" key="1">
    <citation type="journal article" date="2023" name="ISME J.">
        <title>Cultivation and genomic characterization of novel and ubiquitous marine nitrite-oxidizing bacteria from the Nitrospirales.</title>
        <authorList>
            <person name="Mueller A.J."/>
            <person name="Daebeler A."/>
            <person name="Herbold C.W."/>
            <person name="Kirkegaard R.H."/>
            <person name="Daims H."/>
        </authorList>
    </citation>
    <scope>NUCLEOTIDE SEQUENCE [LARGE SCALE GENOMIC DNA]</scope>
    <source>
        <strain evidence="2 3">EB</strain>
    </source>
</reference>
<dbReference type="InterPro" id="IPR052340">
    <property type="entry name" value="RNase_Y/CdgJ"/>
</dbReference>
<evidence type="ECO:0000259" key="1">
    <source>
        <dbReference type="PROSITE" id="PS51833"/>
    </source>
</evidence>
<feature type="domain" description="HDOD" evidence="1">
    <location>
        <begin position="15"/>
        <end position="211"/>
    </location>
</feature>
<sequence length="317" mass="35064">MTPELIQRIKNCKTLPAIPALPLQVLQMCRSEDADIKKMGDLISNDPTFVAKVLNVANSSFYGGSRHKVTTVTQAITLLGMNSIATLAFCFSLYRDLRRHGASGFDHNQYWRRSLLSSVAGRVIGTWAKIIDCEEIFLAALLQDIGVLVLSETHTDLYGSIITQAERNHIRLQELEREKLGADHSEVGAWLAENWQLPELLQAAVRCSHDPLQMDIPEEFLPVVKTVAFSGRLADIWCDPETEQATQQAALAAQAMLGMEYQELETCLDSIANGFLEMSGIFQIDLGNPQEIAEILEKAKETLRNLSAEAPQPAGVS</sequence>
<protein>
    <submittedName>
        <fullName evidence="2">HDOD domain-containing protein</fullName>
    </submittedName>
</protein>
<keyword evidence="3" id="KW-1185">Reference proteome</keyword>
<proteinExistence type="predicted"/>
<comment type="caution">
    <text evidence="2">The sequence shown here is derived from an EMBL/GenBank/DDBJ whole genome shotgun (WGS) entry which is preliminary data.</text>
</comment>
<evidence type="ECO:0000313" key="3">
    <source>
        <dbReference type="Proteomes" id="UP001250932"/>
    </source>
</evidence>
<dbReference type="PROSITE" id="PS51833">
    <property type="entry name" value="HDOD"/>
    <property type="match status" value="1"/>
</dbReference>
<dbReference type="PANTHER" id="PTHR33525:SF3">
    <property type="entry name" value="RIBONUCLEASE Y"/>
    <property type="match status" value="1"/>
</dbReference>
<evidence type="ECO:0000313" key="2">
    <source>
        <dbReference type="EMBL" id="MDT7043442.1"/>
    </source>
</evidence>
<dbReference type="EMBL" id="JAQOUE010000001">
    <property type="protein sequence ID" value="MDT7043442.1"/>
    <property type="molecule type" value="Genomic_DNA"/>
</dbReference>